<sequence length="92" mass="10951">MADLDVREPPAGPRTIPSRPPSPDLESLYQSLLTTLADIDFDYQCERDRLDRAMTDPARRKQARNRLEARHRERRMPYLHQLILLQDRLQRQ</sequence>
<protein>
    <submittedName>
        <fullName evidence="2">Uncharacterized protein</fullName>
    </submittedName>
</protein>
<reference evidence="2 3" key="1">
    <citation type="submission" date="2019-10" db="EMBL/GenBank/DDBJ databases">
        <title>Isolation, Identification of Microvirga thermotolerans HR1, a novel thermophilic bacterium and Comparative Genomics of the genus Microvirga.</title>
        <authorList>
            <person name="Li J."/>
            <person name="Zhang W."/>
            <person name="Lin M."/>
            <person name="Wang J."/>
        </authorList>
    </citation>
    <scope>NUCLEOTIDE SEQUENCE [LARGE SCALE GENOMIC DNA]</scope>
    <source>
        <strain evidence="2 3">HR1</strain>
    </source>
</reference>
<organism evidence="2 3">
    <name type="scientific">Microvirga thermotolerans</name>
    <dbReference type="NCBI Taxonomy" id="2651334"/>
    <lineage>
        <taxon>Bacteria</taxon>
        <taxon>Pseudomonadati</taxon>
        <taxon>Pseudomonadota</taxon>
        <taxon>Alphaproteobacteria</taxon>
        <taxon>Hyphomicrobiales</taxon>
        <taxon>Methylobacteriaceae</taxon>
        <taxon>Microvirga</taxon>
    </lineage>
</organism>
<evidence type="ECO:0000256" key="1">
    <source>
        <dbReference type="SAM" id="MobiDB-lite"/>
    </source>
</evidence>
<name>A0A5P9JUK3_9HYPH</name>
<keyword evidence="3" id="KW-1185">Reference proteome</keyword>
<dbReference type="EMBL" id="CP045423">
    <property type="protein sequence ID" value="QFU15859.1"/>
    <property type="molecule type" value="Genomic_DNA"/>
</dbReference>
<dbReference type="AlphaFoldDB" id="A0A5P9JUK3"/>
<feature type="compositionally biased region" description="Basic and acidic residues" evidence="1">
    <location>
        <begin position="52"/>
        <end position="71"/>
    </location>
</feature>
<dbReference type="Proteomes" id="UP000325614">
    <property type="component" value="Chromosome"/>
</dbReference>
<dbReference type="KEGG" id="mico:GDR74_06275"/>
<evidence type="ECO:0000313" key="2">
    <source>
        <dbReference type="EMBL" id="QFU15859.1"/>
    </source>
</evidence>
<accession>A0A5P9JUK3</accession>
<proteinExistence type="predicted"/>
<gene>
    <name evidence="2" type="ORF">GDR74_06275</name>
</gene>
<feature type="region of interest" description="Disordered" evidence="1">
    <location>
        <begin position="1"/>
        <end position="26"/>
    </location>
</feature>
<dbReference type="RefSeq" id="WP_152585504.1">
    <property type="nucleotide sequence ID" value="NZ_CP045423.1"/>
</dbReference>
<evidence type="ECO:0000313" key="3">
    <source>
        <dbReference type="Proteomes" id="UP000325614"/>
    </source>
</evidence>
<feature type="region of interest" description="Disordered" evidence="1">
    <location>
        <begin position="52"/>
        <end position="72"/>
    </location>
</feature>